<protein>
    <submittedName>
        <fullName evidence="2">Predicted protein</fullName>
    </submittedName>
</protein>
<evidence type="ECO:0000256" key="1">
    <source>
        <dbReference type="SAM" id="SignalP"/>
    </source>
</evidence>
<dbReference type="Proteomes" id="UP000006671">
    <property type="component" value="Unassembled WGS sequence"/>
</dbReference>
<proteinExistence type="predicted"/>
<feature type="signal peptide" evidence="1">
    <location>
        <begin position="1"/>
        <end position="23"/>
    </location>
</feature>
<dbReference type="KEGG" id="ngr:NAEGRDRAFT_76408"/>
<name>D2W4S2_NAEGR</name>
<dbReference type="VEuPathDB" id="AmoebaDB:NAEGRDRAFT_76408"/>
<dbReference type="RefSeq" id="XP_002668676.1">
    <property type="nucleotide sequence ID" value="XM_002668630.1"/>
</dbReference>
<dbReference type="InParanoid" id="D2W4S2"/>
<dbReference type="Gene3D" id="2.60.40.10">
    <property type="entry name" value="Immunoglobulins"/>
    <property type="match status" value="1"/>
</dbReference>
<feature type="chain" id="PRO_5003038568" evidence="1">
    <location>
        <begin position="24"/>
        <end position="176"/>
    </location>
</feature>
<reference evidence="2 3" key="1">
    <citation type="journal article" date="2010" name="Cell">
        <title>The genome of Naegleria gruberi illuminates early eukaryotic versatility.</title>
        <authorList>
            <person name="Fritz-Laylin L.K."/>
            <person name="Prochnik S.E."/>
            <person name="Ginger M.L."/>
            <person name="Dacks J.B."/>
            <person name="Carpenter M.L."/>
            <person name="Field M.C."/>
            <person name="Kuo A."/>
            <person name="Paredez A."/>
            <person name="Chapman J."/>
            <person name="Pham J."/>
            <person name="Shu S."/>
            <person name="Neupane R."/>
            <person name="Cipriano M."/>
            <person name="Mancuso J."/>
            <person name="Tu H."/>
            <person name="Salamov A."/>
            <person name="Lindquist E."/>
            <person name="Shapiro H."/>
            <person name="Lucas S."/>
            <person name="Grigoriev I.V."/>
            <person name="Cande W.Z."/>
            <person name="Fulton C."/>
            <person name="Rokhsar D.S."/>
            <person name="Dawson S.C."/>
        </authorList>
    </citation>
    <scope>NUCLEOTIDE SEQUENCE [LARGE SCALE GENOMIC DNA]</scope>
    <source>
        <strain evidence="2 3">NEG-M</strain>
    </source>
</reference>
<gene>
    <name evidence="2" type="ORF">NAEGRDRAFT_76408</name>
</gene>
<accession>D2W4S2</accession>
<evidence type="ECO:0000313" key="2">
    <source>
        <dbReference type="EMBL" id="EFC35932.1"/>
    </source>
</evidence>
<keyword evidence="3" id="KW-1185">Reference proteome</keyword>
<dbReference type="EMBL" id="GG738981">
    <property type="protein sequence ID" value="EFC35932.1"/>
    <property type="molecule type" value="Genomic_DNA"/>
</dbReference>
<evidence type="ECO:0000313" key="3">
    <source>
        <dbReference type="Proteomes" id="UP000006671"/>
    </source>
</evidence>
<dbReference type="AlphaFoldDB" id="D2W4S2"/>
<keyword evidence="1" id="KW-0732">Signal</keyword>
<organism evidence="3">
    <name type="scientific">Naegleria gruberi</name>
    <name type="common">Amoeba</name>
    <dbReference type="NCBI Taxonomy" id="5762"/>
    <lineage>
        <taxon>Eukaryota</taxon>
        <taxon>Discoba</taxon>
        <taxon>Heterolobosea</taxon>
        <taxon>Tetramitia</taxon>
        <taxon>Eutetramitia</taxon>
        <taxon>Vahlkampfiidae</taxon>
        <taxon>Naegleria</taxon>
    </lineage>
</organism>
<sequence length="176" mass="18108">MFNTKQFLVVILALLAFVGTCQAATLAFLSLTVPNTVTSGQTFSASAKMLDSSGNTMAASGSVVLSWEGSGTLGGSTVASFSNGVAAFSVSITVSAATSGMLKATYTSGGSTYSQSLSVDVQIGSNNPSGDYTSAWGLTLSGVPFLQTIQISFDDSFLFIESFNKVTSVSDLEKRI</sequence>
<dbReference type="GeneID" id="8860722"/>
<dbReference type="InterPro" id="IPR013783">
    <property type="entry name" value="Ig-like_fold"/>
</dbReference>